<dbReference type="InterPro" id="IPR001841">
    <property type="entry name" value="Znf_RING"/>
</dbReference>
<name>A0A7J0FK85_9ERIC</name>
<dbReference type="PROSITE" id="PS50089">
    <property type="entry name" value="ZF_RING_2"/>
    <property type="match status" value="1"/>
</dbReference>
<evidence type="ECO:0000259" key="2">
    <source>
        <dbReference type="PROSITE" id="PS50089"/>
    </source>
</evidence>
<dbReference type="Pfam" id="PF13920">
    <property type="entry name" value="zf-C3HC4_3"/>
    <property type="match status" value="1"/>
</dbReference>
<keyword evidence="1" id="KW-0479">Metal-binding</keyword>
<organism evidence="3 4">
    <name type="scientific">Actinidia rufa</name>
    <dbReference type="NCBI Taxonomy" id="165716"/>
    <lineage>
        <taxon>Eukaryota</taxon>
        <taxon>Viridiplantae</taxon>
        <taxon>Streptophyta</taxon>
        <taxon>Embryophyta</taxon>
        <taxon>Tracheophyta</taxon>
        <taxon>Spermatophyta</taxon>
        <taxon>Magnoliopsida</taxon>
        <taxon>eudicotyledons</taxon>
        <taxon>Gunneridae</taxon>
        <taxon>Pentapetalae</taxon>
        <taxon>asterids</taxon>
        <taxon>Ericales</taxon>
        <taxon>Actinidiaceae</taxon>
        <taxon>Actinidia</taxon>
    </lineage>
</organism>
<comment type="caution">
    <text evidence="3">The sequence shown here is derived from an EMBL/GenBank/DDBJ whole genome shotgun (WGS) entry which is preliminary data.</text>
</comment>
<keyword evidence="1" id="KW-0862">Zinc</keyword>
<dbReference type="SUPFAM" id="SSF57850">
    <property type="entry name" value="RING/U-box"/>
    <property type="match status" value="1"/>
</dbReference>
<evidence type="ECO:0000256" key="1">
    <source>
        <dbReference type="PROSITE-ProRule" id="PRU00175"/>
    </source>
</evidence>
<proteinExistence type="predicted"/>
<dbReference type="AlphaFoldDB" id="A0A7J0FK85"/>
<dbReference type="GO" id="GO:0008270">
    <property type="term" value="F:zinc ion binding"/>
    <property type="evidence" value="ECO:0007669"/>
    <property type="project" value="UniProtKB-KW"/>
</dbReference>
<accession>A0A7J0FK85</accession>
<dbReference type="Gene3D" id="3.30.40.10">
    <property type="entry name" value="Zinc/RING finger domain, C3HC4 (zinc finger)"/>
    <property type="match status" value="1"/>
</dbReference>
<protein>
    <submittedName>
        <fullName evidence="3">RING/U-box superfamily protein</fullName>
    </submittedName>
</protein>
<keyword evidence="4" id="KW-1185">Reference proteome</keyword>
<dbReference type="PANTHER" id="PTHR46629">
    <property type="entry name" value="OS01G0917900 PROTEIN"/>
    <property type="match status" value="1"/>
</dbReference>
<evidence type="ECO:0000313" key="4">
    <source>
        <dbReference type="Proteomes" id="UP000585474"/>
    </source>
</evidence>
<keyword evidence="1" id="KW-0863">Zinc-finger</keyword>
<gene>
    <name evidence="3" type="ORF">Acr_13g0005010</name>
</gene>
<dbReference type="SMART" id="SM00184">
    <property type="entry name" value="RING"/>
    <property type="match status" value="1"/>
</dbReference>
<dbReference type="OrthoDB" id="1711136at2759"/>
<feature type="domain" description="RING-type" evidence="2">
    <location>
        <begin position="124"/>
        <end position="162"/>
    </location>
</feature>
<dbReference type="InterPro" id="IPR013083">
    <property type="entry name" value="Znf_RING/FYVE/PHD"/>
</dbReference>
<dbReference type="EMBL" id="BJWL01000013">
    <property type="protein sequence ID" value="GFY99100.1"/>
    <property type="molecule type" value="Genomic_DNA"/>
</dbReference>
<dbReference type="Proteomes" id="UP000585474">
    <property type="component" value="Unassembled WGS sequence"/>
</dbReference>
<evidence type="ECO:0000313" key="3">
    <source>
        <dbReference type="EMBL" id="GFY99100.1"/>
    </source>
</evidence>
<reference evidence="3 4" key="1">
    <citation type="submission" date="2019-07" db="EMBL/GenBank/DDBJ databases">
        <title>De Novo Assembly of kiwifruit Actinidia rufa.</title>
        <authorList>
            <person name="Sugita-Konishi S."/>
            <person name="Sato K."/>
            <person name="Mori E."/>
            <person name="Abe Y."/>
            <person name="Kisaki G."/>
            <person name="Hamano K."/>
            <person name="Suezawa K."/>
            <person name="Otani M."/>
            <person name="Fukuda T."/>
            <person name="Manabe T."/>
            <person name="Gomi K."/>
            <person name="Tabuchi M."/>
            <person name="Akimitsu K."/>
            <person name="Kataoka I."/>
        </authorList>
    </citation>
    <scope>NUCLEOTIDE SEQUENCE [LARGE SCALE GENOMIC DNA]</scope>
    <source>
        <strain evidence="4">cv. Fuchu</strain>
    </source>
</reference>
<sequence>MDGVERGRGLWRNLKQRLRLKGIGLCGSSWSLEASNINPLEEEPIRGSVGQIPAEIGSAPPCVGRIPATRASSGMNLATALAAERNPRPAGIRAPNITPLRSLFEETDCEDGKMGKTEGLDEACCVCMERVKGAAFIPCGHTYCRVCSRKLWSSCGSCPICSRTITEVLDIF</sequence>